<evidence type="ECO:0000259" key="1">
    <source>
        <dbReference type="Pfam" id="PF00561"/>
    </source>
</evidence>
<organism evidence="2">
    <name type="scientific">uncultured bacterium UPO36</name>
    <dbReference type="NCBI Taxonomy" id="1776963"/>
    <lineage>
        <taxon>Bacteria</taxon>
        <taxon>environmental samples</taxon>
    </lineage>
</organism>
<dbReference type="InterPro" id="IPR000639">
    <property type="entry name" value="Epox_hydrolase-like"/>
</dbReference>
<dbReference type="PRINTS" id="PR00412">
    <property type="entry name" value="EPOXHYDRLASE"/>
</dbReference>
<feature type="domain" description="AB hydrolase-1" evidence="1">
    <location>
        <begin position="30"/>
        <end position="262"/>
    </location>
</feature>
<accession>A0A126SXK6</accession>
<dbReference type="PRINTS" id="PR00111">
    <property type="entry name" value="ABHYDROLASE"/>
</dbReference>
<dbReference type="EMBL" id="KU144966">
    <property type="protein sequence ID" value="AMK59033.1"/>
    <property type="molecule type" value="Genomic_DNA"/>
</dbReference>
<dbReference type="AlphaFoldDB" id="A0A126SXK6"/>
<dbReference type="InterPro" id="IPR029058">
    <property type="entry name" value="AB_hydrolase_fold"/>
</dbReference>
<protein>
    <submittedName>
        <fullName evidence="2">Alpha/beta hydrolase</fullName>
    </submittedName>
</protein>
<reference evidence="2" key="1">
    <citation type="journal article" date="2016" name="Appl. Environ. Microbiol.">
        <title>Functional Metagenomics of a Biostimulated Petroleum-Contaminated Soil Reveals an Extraordinary Diversity of Extradiol Dioxygenases.</title>
        <authorList>
            <person name="Terron-Gonzalez L."/>
            <person name="Martin-Cabello G."/>
            <person name="Ferrer M."/>
            <person name="Santero E."/>
        </authorList>
    </citation>
    <scope>NUCLEOTIDE SEQUENCE</scope>
</reference>
<evidence type="ECO:0000313" key="2">
    <source>
        <dbReference type="EMBL" id="AMK59033.1"/>
    </source>
</evidence>
<keyword evidence="2" id="KW-0378">Hydrolase</keyword>
<dbReference type="PANTHER" id="PTHR43798">
    <property type="entry name" value="MONOACYLGLYCEROL LIPASE"/>
    <property type="match status" value="1"/>
</dbReference>
<proteinExistence type="predicted"/>
<name>A0A126SXK6_9BACT</name>
<dbReference type="SUPFAM" id="SSF53474">
    <property type="entry name" value="alpha/beta-Hydrolases"/>
    <property type="match status" value="1"/>
</dbReference>
<sequence length="275" mass="30896">MEYQYNKVANFADMGGGNRLHYHDVGTGEPVIFLHGGGQGAGGWTNWQRNLQAFADAGYRAIAPDAFGYGLSSKPSDGNFDFETLMDCLIKLFDHLKLDKVTLVGNSMGGAMSIRFAQDFPQRVKKLVVMGPGGIGPMERYLAMPAIQMLKELGQEEGGFSKDKLRRFLEFMAYSKDDVTDQLVNERYEVAVTQPPRVFQTLSIGDLRPRLNILKNLPTMVLWGRDDRACPVESGMEILKECDNARFIVFSQCGHWVQYEKAKLFNKLCLDFLAE</sequence>
<dbReference type="GO" id="GO:0016787">
    <property type="term" value="F:hydrolase activity"/>
    <property type="evidence" value="ECO:0007669"/>
    <property type="project" value="UniProtKB-KW"/>
</dbReference>
<dbReference type="InterPro" id="IPR050266">
    <property type="entry name" value="AB_hydrolase_sf"/>
</dbReference>
<dbReference type="Gene3D" id="3.40.50.1820">
    <property type="entry name" value="alpha/beta hydrolase"/>
    <property type="match status" value="1"/>
</dbReference>
<dbReference type="InterPro" id="IPR000073">
    <property type="entry name" value="AB_hydrolase_1"/>
</dbReference>
<dbReference type="Pfam" id="PF00561">
    <property type="entry name" value="Abhydrolase_1"/>
    <property type="match status" value="1"/>
</dbReference>